<dbReference type="GO" id="GO:0000712">
    <property type="term" value="P:resolution of meiotic recombination intermediates"/>
    <property type="evidence" value="ECO:0007669"/>
    <property type="project" value="TreeGrafter"/>
</dbReference>
<dbReference type="OrthoDB" id="361020at2759"/>
<dbReference type="InterPro" id="IPR010994">
    <property type="entry name" value="RuvA_2-like"/>
</dbReference>
<dbReference type="InterPro" id="IPR047520">
    <property type="entry name" value="XPF_nuclease"/>
</dbReference>
<keyword evidence="5" id="KW-0227">DNA damage</keyword>
<dbReference type="GO" id="GO:0000110">
    <property type="term" value="C:nucleotide-excision repair factor 1 complex"/>
    <property type="evidence" value="ECO:0007669"/>
    <property type="project" value="TreeGrafter"/>
</dbReference>
<evidence type="ECO:0000256" key="9">
    <source>
        <dbReference type="ARBA" id="ARBA00023242"/>
    </source>
</evidence>
<dbReference type="InterPro" id="IPR006166">
    <property type="entry name" value="ERCC4_domain"/>
</dbReference>
<dbReference type="PANTHER" id="PTHR10150:SF0">
    <property type="entry name" value="DNA REPAIR ENDONUCLEASE XPF"/>
    <property type="match status" value="1"/>
</dbReference>
<dbReference type="GO" id="GO:0000724">
    <property type="term" value="P:double-strand break repair via homologous recombination"/>
    <property type="evidence" value="ECO:0007669"/>
    <property type="project" value="TreeGrafter"/>
</dbReference>
<feature type="domain" description="ERCC4" evidence="11">
    <location>
        <begin position="717"/>
        <end position="797"/>
    </location>
</feature>
<dbReference type="CDD" id="cd20078">
    <property type="entry name" value="XPF_nuclease_XPF_euk"/>
    <property type="match status" value="1"/>
</dbReference>
<evidence type="ECO:0000256" key="5">
    <source>
        <dbReference type="ARBA" id="ARBA00022763"/>
    </source>
</evidence>
<dbReference type="Gene3D" id="1.10.150.20">
    <property type="entry name" value="5' to 3' exonuclease, C-terminal subdomain"/>
    <property type="match status" value="1"/>
</dbReference>
<dbReference type="Gene3D" id="3.40.50.10130">
    <property type="match status" value="1"/>
</dbReference>
<keyword evidence="9" id="KW-0539">Nucleus</keyword>
<organism evidence="12 13">
    <name type="scientific">Coemansia spiralis</name>
    <dbReference type="NCBI Taxonomy" id="417178"/>
    <lineage>
        <taxon>Eukaryota</taxon>
        <taxon>Fungi</taxon>
        <taxon>Fungi incertae sedis</taxon>
        <taxon>Zoopagomycota</taxon>
        <taxon>Kickxellomycotina</taxon>
        <taxon>Kickxellomycetes</taxon>
        <taxon>Kickxellales</taxon>
        <taxon>Kickxellaceae</taxon>
        <taxon>Coemansia</taxon>
    </lineage>
</organism>
<comment type="similarity">
    <text evidence="2">Belongs to the XPF family.</text>
</comment>
<evidence type="ECO:0000259" key="11">
    <source>
        <dbReference type="SMART" id="SM00891"/>
    </source>
</evidence>
<evidence type="ECO:0000313" key="13">
    <source>
        <dbReference type="Proteomes" id="UP001151518"/>
    </source>
</evidence>
<dbReference type="Pfam" id="PF02732">
    <property type="entry name" value="ERCC4"/>
    <property type="match status" value="1"/>
</dbReference>
<evidence type="ECO:0000256" key="4">
    <source>
        <dbReference type="ARBA" id="ARBA00022759"/>
    </source>
</evidence>
<dbReference type="GO" id="GO:0003684">
    <property type="term" value="F:damaged DNA binding"/>
    <property type="evidence" value="ECO:0007669"/>
    <property type="project" value="TreeGrafter"/>
</dbReference>
<dbReference type="PANTHER" id="PTHR10150">
    <property type="entry name" value="DNA REPAIR ENDONUCLEASE XPF"/>
    <property type="match status" value="1"/>
</dbReference>
<gene>
    <name evidence="12" type="primary">rad16</name>
    <name evidence="12" type="ORF">GGI25_005717</name>
</gene>
<dbReference type="Proteomes" id="UP001151518">
    <property type="component" value="Unassembled WGS sequence"/>
</dbReference>
<evidence type="ECO:0000313" key="12">
    <source>
        <dbReference type="EMBL" id="KAJ2670798.1"/>
    </source>
</evidence>
<evidence type="ECO:0000256" key="6">
    <source>
        <dbReference type="ARBA" id="ARBA00022801"/>
    </source>
</evidence>
<dbReference type="AlphaFoldDB" id="A0A9W8KVZ3"/>
<dbReference type="GO" id="GO:0000014">
    <property type="term" value="F:single-stranded DNA endodeoxyribonuclease activity"/>
    <property type="evidence" value="ECO:0007669"/>
    <property type="project" value="TreeGrafter"/>
</dbReference>
<dbReference type="GO" id="GO:1901255">
    <property type="term" value="P:nucleotide-excision repair involved in interstrand cross-link repair"/>
    <property type="evidence" value="ECO:0007669"/>
    <property type="project" value="TreeGrafter"/>
</dbReference>
<evidence type="ECO:0000256" key="3">
    <source>
        <dbReference type="ARBA" id="ARBA00022722"/>
    </source>
</evidence>
<dbReference type="EMBL" id="JANBTW010000116">
    <property type="protein sequence ID" value="KAJ2670798.1"/>
    <property type="molecule type" value="Genomic_DNA"/>
</dbReference>
<evidence type="ECO:0000256" key="7">
    <source>
        <dbReference type="ARBA" id="ARBA00023125"/>
    </source>
</evidence>
<name>A0A9W8KVZ3_9FUNG</name>
<keyword evidence="4" id="KW-0255">Endonuclease</keyword>
<evidence type="ECO:0000256" key="1">
    <source>
        <dbReference type="ARBA" id="ARBA00004123"/>
    </source>
</evidence>
<accession>A0A9W8KVZ3</accession>
<dbReference type="GO" id="GO:0003697">
    <property type="term" value="F:single-stranded DNA binding"/>
    <property type="evidence" value="ECO:0007669"/>
    <property type="project" value="TreeGrafter"/>
</dbReference>
<proteinExistence type="inferred from homology"/>
<comment type="subcellular location">
    <subcellularLocation>
        <location evidence="1">Nucleus</location>
    </subcellularLocation>
</comment>
<keyword evidence="7" id="KW-0238">DNA-binding</keyword>
<dbReference type="InterPro" id="IPR011335">
    <property type="entry name" value="Restrct_endonuc-II-like"/>
</dbReference>
<reference evidence="12" key="1">
    <citation type="submission" date="2022-07" db="EMBL/GenBank/DDBJ databases">
        <title>Phylogenomic reconstructions and comparative analyses of Kickxellomycotina fungi.</title>
        <authorList>
            <person name="Reynolds N.K."/>
            <person name="Stajich J.E."/>
            <person name="Barry K."/>
            <person name="Grigoriev I.V."/>
            <person name="Crous P."/>
            <person name="Smith M.E."/>
        </authorList>
    </citation>
    <scope>NUCLEOTIDE SEQUENCE</scope>
    <source>
        <strain evidence="12">NRRL 3115</strain>
    </source>
</reference>
<evidence type="ECO:0000256" key="2">
    <source>
        <dbReference type="ARBA" id="ARBA00010015"/>
    </source>
</evidence>
<evidence type="ECO:0000256" key="8">
    <source>
        <dbReference type="ARBA" id="ARBA00023204"/>
    </source>
</evidence>
<protein>
    <submittedName>
        <fullName evidence="12">DNA repair protein RAD16</fullName>
    </submittedName>
</protein>
<comment type="caution">
    <text evidence="12">The sequence shown here is derived from an EMBL/GenBank/DDBJ whole genome shotgun (WGS) entry which is preliminary data.</text>
</comment>
<keyword evidence="8" id="KW-0234">DNA repair</keyword>
<sequence>MPASYPLLPFQRQILDELMDEDALCILSRGLGLNRILAELARICATPRALVFLVNANDQDEEDLQQLFMQMRSGAAADEAARLQIVKNETNSSARAQLYRQGGLVSVTSRILVVDLLNKLVPTELATGIIVHNASRVGAESIDAFVLRLVRQQNPKVFVKALSDAPEAFTLGFAPLEKTLKVLGLRHVHLWPRFHVAVQRDMARTEAPVVELRQPQTRSMEELQQAVLDCLSAMISELSSATKLLDTEAINVESCLFRYFDAMIKRQLDPYWHRLSPRVRAMVTELASLRKIAEFTTAYDCVSLLKFLDTLLLSSKPGFGMGNAIGAEWMTSDSANILYSVARSRVFRTGANEQLQMSDECRRKLRSLGLPSNIMPVLEVPPKLELLEGVLEEIGVANNKSTEGAESDDPSGPVLIMTASARECRMIRSFLSTSQDRIRFETGIQDPSEENKGCPRMMVNLLRGFFEWKTSMASQRPGAVGTQTQLAVPSSAAAGTQMRRAPPTKRRRVRGGSVAGSGVPRAPADILEQETNDIATQANSAQPADTEANSIDAAAGEHNSDYEDDGGMFEATFDEHFGILPGRETIVVCPYNSNHNEKLLESLKPTHIIMYDPDPAFIRQIEVYQAHSQTPLKQVYFMVYDNSLEEQRYLSAIRRERESFEKLIKEKATIVIPIDKTFGMSPGSSLVLRAIAGRSNRNARSFGGSIGLSDGHISQSRIVVDVREFWAPLPSLLHAAGFEVVPRTLDIGDYILHDELAVERKSLPDLIGSLRSGRLYNQAEAMCRHYKFATLMVEFEVNTSFSLQAIGGIGADISVTSVNSKLTLLVLAFPRLRIVWSSSPYETASIFAELKRDAQEPDADRAVARGQNDDSVERESIYNSSPIELLQSLPGVTQRNYQQLARKFKSIKELCGAKKQELRAILGAEAADQLYEFIHTKTKT</sequence>
<dbReference type="SUPFAM" id="SSF52980">
    <property type="entry name" value="Restriction endonuclease-like"/>
    <property type="match status" value="1"/>
</dbReference>
<evidence type="ECO:0000256" key="10">
    <source>
        <dbReference type="SAM" id="MobiDB-lite"/>
    </source>
</evidence>
<keyword evidence="3" id="KW-0540">Nuclease</keyword>
<dbReference type="FunFam" id="3.40.50.10130:FF:000002">
    <property type="entry name" value="DNA repair endonuclease XPF"/>
    <property type="match status" value="1"/>
</dbReference>
<feature type="region of interest" description="Disordered" evidence="10">
    <location>
        <begin position="485"/>
        <end position="524"/>
    </location>
</feature>
<dbReference type="SUPFAM" id="SSF47781">
    <property type="entry name" value="RuvA domain 2-like"/>
    <property type="match status" value="1"/>
</dbReference>
<dbReference type="SMART" id="SM00891">
    <property type="entry name" value="ERCC4"/>
    <property type="match status" value="1"/>
</dbReference>
<keyword evidence="6" id="KW-0378">Hydrolase</keyword>